<dbReference type="EMBL" id="CAJVCE010000008">
    <property type="protein sequence ID" value="CAG7643822.1"/>
    <property type="molecule type" value="Genomic_DNA"/>
</dbReference>
<sequence length="244" mass="28115">MNKPGKGIKWEHYLELKKDNKLMGHLPDTKKLNKRNLLSMLSKYKAVYLKPNVGAFGIGIMRVHSIADGKEPAFVVHKGSSQKKLFSNDLLYAYVMKNRARPDYLVQQAIPLLQWKKRPFDVRLMMTKQRNNIWLNEGFVGRAANPKKIVTNIRSGGTAVSIDDLLAQYTDRATKATIIKKLNELGRRVCVRLEPKYTGIRLFGIDVGLDHKLKPWLIEANTRPEKICWKCLRKLYNKCSPLRK</sequence>
<dbReference type="InterPro" id="IPR026838">
    <property type="entry name" value="YheC/D"/>
</dbReference>
<comment type="caution">
    <text evidence="1">The sequence shown here is derived from an EMBL/GenBank/DDBJ whole genome shotgun (WGS) entry which is preliminary data.</text>
</comment>
<evidence type="ECO:0000313" key="1">
    <source>
        <dbReference type="EMBL" id="CAG7643822.1"/>
    </source>
</evidence>
<accession>A0ABN7TKG9</accession>
<gene>
    <name evidence="1" type="primary">yheD_5</name>
    <name evidence="1" type="ORF">PAECIP111802_03083</name>
</gene>
<organism evidence="1 2">
    <name type="scientific">Paenibacillus allorhizosphaerae</name>
    <dbReference type="NCBI Taxonomy" id="2849866"/>
    <lineage>
        <taxon>Bacteria</taxon>
        <taxon>Bacillati</taxon>
        <taxon>Bacillota</taxon>
        <taxon>Bacilli</taxon>
        <taxon>Bacillales</taxon>
        <taxon>Paenibacillaceae</taxon>
        <taxon>Paenibacillus</taxon>
    </lineage>
</organism>
<dbReference type="RefSeq" id="WP_218099415.1">
    <property type="nucleotide sequence ID" value="NZ_CAJVCE010000008.1"/>
</dbReference>
<evidence type="ECO:0000313" key="2">
    <source>
        <dbReference type="Proteomes" id="UP000730618"/>
    </source>
</evidence>
<name>A0ABN7TKG9_9BACL</name>
<keyword evidence="2" id="KW-1185">Reference proteome</keyword>
<reference evidence="1 2" key="1">
    <citation type="submission" date="2021-06" db="EMBL/GenBank/DDBJ databases">
        <authorList>
            <person name="Criscuolo A."/>
        </authorList>
    </citation>
    <scope>NUCLEOTIDE SEQUENCE [LARGE SCALE GENOMIC DNA]</scope>
    <source>
        <strain evidence="2">CIP 111802</strain>
    </source>
</reference>
<dbReference type="Pfam" id="PF14398">
    <property type="entry name" value="ATPgrasp_YheCD"/>
    <property type="match status" value="1"/>
</dbReference>
<protein>
    <submittedName>
        <fullName evidence="1">Endospore coat-associated protein YheD</fullName>
    </submittedName>
</protein>
<proteinExistence type="predicted"/>
<dbReference type="Proteomes" id="UP000730618">
    <property type="component" value="Unassembled WGS sequence"/>
</dbReference>